<keyword evidence="2" id="KW-1185">Reference proteome</keyword>
<protein>
    <submittedName>
        <fullName evidence="1">Uncharacterized protein</fullName>
    </submittedName>
</protein>
<accession>A0A9J6EVV2</accession>
<name>A0A9J6EVV2_RHIMP</name>
<dbReference type="EMBL" id="JABSTU010000001">
    <property type="protein sequence ID" value="KAH8038478.1"/>
    <property type="molecule type" value="Genomic_DNA"/>
</dbReference>
<evidence type="ECO:0000313" key="2">
    <source>
        <dbReference type="Proteomes" id="UP000821866"/>
    </source>
</evidence>
<proteinExistence type="predicted"/>
<sequence length="172" mass="19764">MYYFLITKENLNTPSIFKQQCRAFEALKTRRILPKFRRLDNVPTVASMDIATCEDILFHVRRVVREALVRLQAGDAHNQFSFAACPAPLLFWMQSATSKTDGAQKLQISPRGFRFPRPVTATTGCHHLDVPLQTSDHRQPGFYQKTTVHHHEMFLQSTTCLRVLLPPLLLLM</sequence>
<dbReference type="AlphaFoldDB" id="A0A9J6EVV2"/>
<reference evidence="1" key="2">
    <citation type="submission" date="2021-09" db="EMBL/GenBank/DDBJ databases">
        <authorList>
            <person name="Jia N."/>
            <person name="Wang J."/>
            <person name="Shi W."/>
            <person name="Du L."/>
            <person name="Sun Y."/>
            <person name="Zhan W."/>
            <person name="Jiang J."/>
            <person name="Wang Q."/>
            <person name="Zhang B."/>
            <person name="Ji P."/>
            <person name="Sakyi L.B."/>
            <person name="Cui X."/>
            <person name="Yuan T."/>
            <person name="Jiang B."/>
            <person name="Yang W."/>
            <person name="Lam T.T.-Y."/>
            <person name="Chang Q."/>
            <person name="Ding S."/>
            <person name="Wang X."/>
            <person name="Zhu J."/>
            <person name="Ruan X."/>
            <person name="Zhao L."/>
            <person name="Wei J."/>
            <person name="Que T."/>
            <person name="Du C."/>
            <person name="Cheng J."/>
            <person name="Dai P."/>
            <person name="Han X."/>
            <person name="Huang E."/>
            <person name="Gao Y."/>
            <person name="Liu J."/>
            <person name="Shao H."/>
            <person name="Ye R."/>
            <person name="Li L."/>
            <person name="Wei W."/>
            <person name="Wang X."/>
            <person name="Wang C."/>
            <person name="Huo Q."/>
            <person name="Li W."/>
            <person name="Guo W."/>
            <person name="Chen H."/>
            <person name="Chen S."/>
            <person name="Zhou L."/>
            <person name="Zhou L."/>
            <person name="Ni X."/>
            <person name="Tian J."/>
            <person name="Zhou Y."/>
            <person name="Sheng Y."/>
            <person name="Liu T."/>
            <person name="Pan Y."/>
            <person name="Xia L."/>
            <person name="Li J."/>
            <person name="Zhao F."/>
            <person name="Cao W."/>
        </authorList>
    </citation>
    <scope>NUCLEOTIDE SEQUENCE</scope>
    <source>
        <strain evidence="1">Rmic-2018</strain>
        <tissue evidence="1">Larvae</tissue>
    </source>
</reference>
<comment type="caution">
    <text evidence="1">The sequence shown here is derived from an EMBL/GenBank/DDBJ whole genome shotgun (WGS) entry which is preliminary data.</text>
</comment>
<reference evidence="1" key="1">
    <citation type="journal article" date="2020" name="Cell">
        <title>Large-Scale Comparative Analyses of Tick Genomes Elucidate Their Genetic Diversity and Vector Capacities.</title>
        <authorList>
            <consortium name="Tick Genome and Microbiome Consortium (TIGMIC)"/>
            <person name="Jia N."/>
            <person name="Wang J."/>
            <person name="Shi W."/>
            <person name="Du L."/>
            <person name="Sun Y."/>
            <person name="Zhan W."/>
            <person name="Jiang J.F."/>
            <person name="Wang Q."/>
            <person name="Zhang B."/>
            <person name="Ji P."/>
            <person name="Bell-Sakyi L."/>
            <person name="Cui X.M."/>
            <person name="Yuan T.T."/>
            <person name="Jiang B.G."/>
            <person name="Yang W.F."/>
            <person name="Lam T.T."/>
            <person name="Chang Q.C."/>
            <person name="Ding S.J."/>
            <person name="Wang X.J."/>
            <person name="Zhu J.G."/>
            <person name="Ruan X.D."/>
            <person name="Zhao L."/>
            <person name="Wei J.T."/>
            <person name="Ye R.Z."/>
            <person name="Que T.C."/>
            <person name="Du C.H."/>
            <person name="Zhou Y.H."/>
            <person name="Cheng J.X."/>
            <person name="Dai P.F."/>
            <person name="Guo W.B."/>
            <person name="Han X.H."/>
            <person name="Huang E.J."/>
            <person name="Li L.F."/>
            <person name="Wei W."/>
            <person name="Gao Y.C."/>
            <person name="Liu J.Z."/>
            <person name="Shao H.Z."/>
            <person name="Wang X."/>
            <person name="Wang C.C."/>
            <person name="Yang T.C."/>
            <person name="Huo Q.B."/>
            <person name="Li W."/>
            <person name="Chen H.Y."/>
            <person name="Chen S.E."/>
            <person name="Zhou L.G."/>
            <person name="Ni X.B."/>
            <person name="Tian J.H."/>
            <person name="Sheng Y."/>
            <person name="Liu T."/>
            <person name="Pan Y.S."/>
            <person name="Xia L.Y."/>
            <person name="Li J."/>
            <person name="Zhao F."/>
            <person name="Cao W.C."/>
        </authorList>
    </citation>
    <scope>NUCLEOTIDE SEQUENCE</scope>
    <source>
        <strain evidence="1">Rmic-2018</strain>
    </source>
</reference>
<dbReference type="Proteomes" id="UP000821866">
    <property type="component" value="Chromosome 1"/>
</dbReference>
<organism evidence="1 2">
    <name type="scientific">Rhipicephalus microplus</name>
    <name type="common">Cattle tick</name>
    <name type="synonym">Boophilus microplus</name>
    <dbReference type="NCBI Taxonomy" id="6941"/>
    <lineage>
        <taxon>Eukaryota</taxon>
        <taxon>Metazoa</taxon>
        <taxon>Ecdysozoa</taxon>
        <taxon>Arthropoda</taxon>
        <taxon>Chelicerata</taxon>
        <taxon>Arachnida</taxon>
        <taxon>Acari</taxon>
        <taxon>Parasitiformes</taxon>
        <taxon>Ixodida</taxon>
        <taxon>Ixodoidea</taxon>
        <taxon>Ixodidae</taxon>
        <taxon>Rhipicephalinae</taxon>
        <taxon>Rhipicephalus</taxon>
        <taxon>Boophilus</taxon>
    </lineage>
</organism>
<gene>
    <name evidence="1" type="ORF">HPB51_001651</name>
</gene>
<evidence type="ECO:0000313" key="1">
    <source>
        <dbReference type="EMBL" id="KAH8038478.1"/>
    </source>
</evidence>